<dbReference type="EMBL" id="KV454004">
    <property type="protein sequence ID" value="ODQ45756.1"/>
    <property type="molecule type" value="Genomic_DNA"/>
</dbReference>
<proteinExistence type="predicted"/>
<feature type="region of interest" description="Disordered" evidence="1">
    <location>
        <begin position="32"/>
        <end position="55"/>
    </location>
</feature>
<protein>
    <submittedName>
        <fullName evidence="2">Uncharacterized protein</fullName>
    </submittedName>
</protein>
<name>A0A1E3NI40_9ASCO</name>
<dbReference type="RefSeq" id="XP_019016869.1">
    <property type="nucleotide sequence ID" value="XM_019159899.1"/>
</dbReference>
<accession>A0A1E3NI40</accession>
<reference evidence="2 3" key="1">
    <citation type="journal article" date="2016" name="Proc. Natl. Acad. Sci. U.S.A.">
        <title>Comparative genomics of biotechnologically important yeasts.</title>
        <authorList>
            <person name="Riley R."/>
            <person name="Haridas S."/>
            <person name="Wolfe K.H."/>
            <person name="Lopes M.R."/>
            <person name="Hittinger C.T."/>
            <person name="Goeker M."/>
            <person name="Salamov A.A."/>
            <person name="Wisecaver J.H."/>
            <person name="Long T.M."/>
            <person name="Calvey C.H."/>
            <person name="Aerts A.L."/>
            <person name="Barry K.W."/>
            <person name="Choi C."/>
            <person name="Clum A."/>
            <person name="Coughlan A.Y."/>
            <person name="Deshpande S."/>
            <person name="Douglass A.P."/>
            <person name="Hanson S.J."/>
            <person name="Klenk H.-P."/>
            <person name="LaButti K.M."/>
            <person name="Lapidus A."/>
            <person name="Lindquist E.A."/>
            <person name="Lipzen A.M."/>
            <person name="Meier-Kolthoff J.P."/>
            <person name="Ohm R.A."/>
            <person name="Otillar R.P."/>
            <person name="Pangilinan J.L."/>
            <person name="Peng Y."/>
            <person name="Rokas A."/>
            <person name="Rosa C.A."/>
            <person name="Scheuner C."/>
            <person name="Sibirny A.A."/>
            <person name="Slot J.C."/>
            <person name="Stielow J.B."/>
            <person name="Sun H."/>
            <person name="Kurtzman C.P."/>
            <person name="Blackwell M."/>
            <person name="Grigoriev I.V."/>
            <person name="Jeffries T.W."/>
        </authorList>
    </citation>
    <scope>NUCLEOTIDE SEQUENCE [LARGE SCALE GENOMIC DNA]</scope>
    <source>
        <strain evidence="2 3">NRRL Y-2026</strain>
    </source>
</reference>
<dbReference type="AlphaFoldDB" id="A0A1E3NI40"/>
<keyword evidence="3" id="KW-1185">Reference proteome</keyword>
<gene>
    <name evidence="2" type="ORF">PICMEDRAFT_12214</name>
</gene>
<dbReference type="GeneID" id="30176586"/>
<dbReference type="OrthoDB" id="3993274at2759"/>
<evidence type="ECO:0000313" key="2">
    <source>
        <dbReference type="EMBL" id="ODQ45756.1"/>
    </source>
</evidence>
<evidence type="ECO:0000313" key="3">
    <source>
        <dbReference type="Proteomes" id="UP000094455"/>
    </source>
</evidence>
<evidence type="ECO:0000256" key="1">
    <source>
        <dbReference type="SAM" id="MobiDB-lite"/>
    </source>
</evidence>
<organism evidence="2 3">
    <name type="scientific">Pichia membranifaciens NRRL Y-2026</name>
    <dbReference type="NCBI Taxonomy" id="763406"/>
    <lineage>
        <taxon>Eukaryota</taxon>
        <taxon>Fungi</taxon>
        <taxon>Dikarya</taxon>
        <taxon>Ascomycota</taxon>
        <taxon>Saccharomycotina</taxon>
        <taxon>Pichiomycetes</taxon>
        <taxon>Pichiales</taxon>
        <taxon>Pichiaceae</taxon>
        <taxon>Pichia</taxon>
    </lineage>
</organism>
<dbReference type="Proteomes" id="UP000094455">
    <property type="component" value="Unassembled WGS sequence"/>
</dbReference>
<sequence>MLLKGSVLNRSILPKRIWSNGCLKRSISSSAPANTKYDKKKSTVKGKSRPKELSYEQESEHYLLKELKKEDAKYNARNQQTSNIVKQFADVLNLYGLKIVSAPLRGHTNLPYDYIHLSKKSNQYSTDILLDTRCTGINDAQLVVTDETNESQVLFLNGNFTRERGFVFYSAMIIDTKEIGKSSSEVCHAICSAEEWIFRALNNFYEKKIDIDHPEVARFLTFQHEECNIPDLTGSMLVDALLHYTITDLINKNPEEFASLNSILDMLVSYCHDSAYGNWIQCFKSFINSK</sequence>